<gene>
    <name evidence="8" type="ORF">SteCoe_20071</name>
</gene>
<dbReference type="InterPro" id="IPR020846">
    <property type="entry name" value="MFS_dom"/>
</dbReference>
<comment type="subcellular location">
    <subcellularLocation>
        <location evidence="1">Membrane</location>
        <topology evidence="1">Multi-pass membrane protein</topology>
    </subcellularLocation>
</comment>
<evidence type="ECO:0000256" key="4">
    <source>
        <dbReference type="ARBA" id="ARBA00022989"/>
    </source>
</evidence>
<feature type="transmembrane region" description="Helical" evidence="6">
    <location>
        <begin position="85"/>
        <end position="104"/>
    </location>
</feature>
<evidence type="ECO:0000256" key="2">
    <source>
        <dbReference type="ARBA" id="ARBA00022448"/>
    </source>
</evidence>
<evidence type="ECO:0000256" key="5">
    <source>
        <dbReference type="ARBA" id="ARBA00023136"/>
    </source>
</evidence>
<evidence type="ECO:0000313" key="8">
    <source>
        <dbReference type="EMBL" id="OMJ79822.1"/>
    </source>
</evidence>
<dbReference type="GO" id="GO:0022857">
    <property type="term" value="F:transmembrane transporter activity"/>
    <property type="evidence" value="ECO:0007669"/>
    <property type="project" value="InterPro"/>
</dbReference>
<feature type="transmembrane region" description="Helical" evidence="6">
    <location>
        <begin position="18"/>
        <end position="41"/>
    </location>
</feature>
<evidence type="ECO:0000259" key="7">
    <source>
        <dbReference type="PROSITE" id="PS50850"/>
    </source>
</evidence>
<evidence type="ECO:0000313" key="9">
    <source>
        <dbReference type="Proteomes" id="UP000187209"/>
    </source>
</evidence>
<proteinExistence type="predicted"/>
<dbReference type="EMBL" id="MPUH01000452">
    <property type="protein sequence ID" value="OMJ79822.1"/>
    <property type="molecule type" value="Genomic_DNA"/>
</dbReference>
<dbReference type="SUPFAM" id="SSF103473">
    <property type="entry name" value="MFS general substrate transporter"/>
    <property type="match status" value="1"/>
</dbReference>
<dbReference type="PANTHER" id="PTHR23511:SF5">
    <property type="entry name" value="MAJOR FACILITATOR-TYPE TRANSPORTER HXNZ-RELATED"/>
    <property type="match status" value="1"/>
</dbReference>
<keyword evidence="2" id="KW-0813">Transport</keyword>
<sequence>MDNSDVANLLTFGKTQKLLFVLCGGGWSIAMGIVATISILINELHQEWDLSYSILSLLPIFNMIGIFIGSNFWGILSDKYGRMIAFKRGLLICCIATTISIFSINFYMLAVLFLFIGFGLAASLSVDGAVFLEYSPPDKAHLLTGMSIVCAFGAFYANGCAWVFTLMNLPMMWRFLLGVNAFLNFLVVLPRFWVKETPLFLASKGRYVEMDELMQNLNKDYKKTYLSNGSSSSILKSEESENNIVKTDTKSMKMINLSLLEQIKCLFRKPLKKLTFLYLSIWFFTAFTFSGVGAYMPEILRQAGQGGSANVDIYRSMFIQSLSAVPAVIVATYLVKSCLGRKWTQSLALLMASILIYSFLIPNYAGLLICSTVYYFFINLMYPVQYAITPETFPIQVRNTAVGLCNCINNIASIIGPLSAALLLQESKNLAFSLAFFSFSLVVAAGCAAFVIETKNFDSNSFELDIK</sequence>
<dbReference type="GO" id="GO:0016020">
    <property type="term" value="C:membrane"/>
    <property type="evidence" value="ECO:0007669"/>
    <property type="project" value="UniProtKB-SubCell"/>
</dbReference>
<feature type="transmembrane region" description="Helical" evidence="6">
    <location>
        <begin position="53"/>
        <end position="73"/>
    </location>
</feature>
<feature type="transmembrane region" description="Helical" evidence="6">
    <location>
        <begin position="317"/>
        <end position="335"/>
    </location>
</feature>
<protein>
    <recommendedName>
        <fullName evidence="7">Major facilitator superfamily (MFS) profile domain-containing protein</fullName>
    </recommendedName>
</protein>
<dbReference type="Gene3D" id="1.20.1250.20">
    <property type="entry name" value="MFS general substrate transporter like domains"/>
    <property type="match status" value="1"/>
</dbReference>
<accession>A0A1R2BSM6</accession>
<evidence type="ECO:0000256" key="1">
    <source>
        <dbReference type="ARBA" id="ARBA00004141"/>
    </source>
</evidence>
<dbReference type="InterPro" id="IPR005828">
    <property type="entry name" value="MFS_sugar_transport-like"/>
</dbReference>
<organism evidence="8 9">
    <name type="scientific">Stentor coeruleus</name>
    <dbReference type="NCBI Taxonomy" id="5963"/>
    <lineage>
        <taxon>Eukaryota</taxon>
        <taxon>Sar</taxon>
        <taxon>Alveolata</taxon>
        <taxon>Ciliophora</taxon>
        <taxon>Postciliodesmatophora</taxon>
        <taxon>Heterotrichea</taxon>
        <taxon>Heterotrichida</taxon>
        <taxon>Stentoridae</taxon>
        <taxon>Stentor</taxon>
    </lineage>
</organism>
<evidence type="ECO:0000256" key="6">
    <source>
        <dbReference type="SAM" id="Phobius"/>
    </source>
</evidence>
<keyword evidence="5 6" id="KW-0472">Membrane</keyword>
<evidence type="ECO:0000256" key="3">
    <source>
        <dbReference type="ARBA" id="ARBA00022692"/>
    </source>
</evidence>
<dbReference type="InterPro" id="IPR036259">
    <property type="entry name" value="MFS_trans_sf"/>
</dbReference>
<reference evidence="8 9" key="1">
    <citation type="submission" date="2016-11" db="EMBL/GenBank/DDBJ databases">
        <title>The macronuclear genome of Stentor coeruleus: a giant cell with tiny introns.</title>
        <authorList>
            <person name="Slabodnick M."/>
            <person name="Ruby J.G."/>
            <person name="Reiff S.B."/>
            <person name="Swart E.C."/>
            <person name="Gosai S."/>
            <person name="Prabakaran S."/>
            <person name="Witkowska E."/>
            <person name="Larue G.E."/>
            <person name="Fisher S."/>
            <person name="Freeman R.M."/>
            <person name="Gunawardena J."/>
            <person name="Chu W."/>
            <person name="Stover N.A."/>
            <person name="Gregory B.D."/>
            <person name="Nowacki M."/>
            <person name="Derisi J."/>
            <person name="Roy S.W."/>
            <person name="Marshall W.F."/>
            <person name="Sood P."/>
        </authorList>
    </citation>
    <scope>NUCLEOTIDE SEQUENCE [LARGE SCALE GENOMIC DNA]</scope>
    <source>
        <strain evidence="8">WM001</strain>
    </source>
</reference>
<feature type="transmembrane region" description="Helical" evidence="6">
    <location>
        <begin position="347"/>
        <end position="377"/>
    </location>
</feature>
<dbReference type="Pfam" id="PF00083">
    <property type="entry name" value="Sugar_tr"/>
    <property type="match status" value="1"/>
</dbReference>
<dbReference type="OrthoDB" id="4139357at2759"/>
<keyword evidence="3 6" id="KW-0812">Transmembrane</keyword>
<keyword evidence="4 6" id="KW-1133">Transmembrane helix</keyword>
<keyword evidence="9" id="KW-1185">Reference proteome</keyword>
<dbReference type="Proteomes" id="UP000187209">
    <property type="component" value="Unassembled WGS sequence"/>
</dbReference>
<dbReference type="PROSITE" id="PS50850">
    <property type="entry name" value="MFS"/>
    <property type="match status" value="1"/>
</dbReference>
<comment type="caution">
    <text evidence="8">The sequence shown here is derived from an EMBL/GenBank/DDBJ whole genome shotgun (WGS) entry which is preliminary data.</text>
</comment>
<feature type="transmembrane region" description="Helical" evidence="6">
    <location>
        <begin position="430"/>
        <end position="452"/>
    </location>
</feature>
<dbReference type="AlphaFoldDB" id="A0A1R2BSM6"/>
<feature type="transmembrane region" description="Helical" evidence="6">
    <location>
        <begin position="276"/>
        <end position="297"/>
    </location>
</feature>
<name>A0A1R2BSM6_9CILI</name>
<feature type="domain" description="Major facilitator superfamily (MFS) profile" evidence="7">
    <location>
        <begin position="18"/>
        <end position="458"/>
    </location>
</feature>
<dbReference type="PANTHER" id="PTHR23511">
    <property type="entry name" value="SYNAPTIC VESICLE GLYCOPROTEIN 2"/>
    <property type="match status" value="1"/>
</dbReference>
<feature type="transmembrane region" description="Helical" evidence="6">
    <location>
        <begin position="142"/>
        <end position="165"/>
    </location>
</feature>